<accession>A0A9D1PQ76</accession>
<feature type="chain" id="PRO_5038647356" evidence="1">
    <location>
        <begin position="29"/>
        <end position="302"/>
    </location>
</feature>
<evidence type="ECO:0000313" key="2">
    <source>
        <dbReference type="EMBL" id="HIV75860.1"/>
    </source>
</evidence>
<protein>
    <submittedName>
        <fullName evidence="2">DUF1002 domain-containing protein</fullName>
    </submittedName>
</protein>
<keyword evidence="1" id="KW-0732">Signal</keyword>
<dbReference type="AlphaFoldDB" id="A0A9D1PQ76"/>
<dbReference type="Pfam" id="PF06207">
    <property type="entry name" value="DUF1002"/>
    <property type="match status" value="1"/>
</dbReference>
<sequence>MMKRISKLLLVGIVAFGLMIQFSPFVQAAEIAKTEEDLLGETIVVYGGNLNEAQKAEVKDILNVEDGDTEYNVTGQDIAHYINGDPNSNMYSSVKITPKEEGHGIAVQILTANNITKVTADMYRNALLTAGIENAVVEVGSPIQVTGESALSGIYKAYDASGVELEQGRMEVANDELEITSDLADKEGLSEEKVTALMTEIKKVISEEKPATREDVERIVSEQLDRLEITLNDDDRQLLIDLFDKMRDLDIDFGKVKDQLEDITSTIKDKLGDLDLNLDEGFWEKVKAFFNDIIDWIASFFK</sequence>
<reference evidence="2" key="2">
    <citation type="submission" date="2021-04" db="EMBL/GenBank/DDBJ databases">
        <authorList>
            <person name="Gilroy R."/>
        </authorList>
    </citation>
    <scope>NUCLEOTIDE SEQUENCE</scope>
    <source>
        <strain evidence="2">CHK169-2315</strain>
    </source>
</reference>
<name>A0A9D1PQ76_9BACI</name>
<evidence type="ECO:0000256" key="1">
    <source>
        <dbReference type="SAM" id="SignalP"/>
    </source>
</evidence>
<proteinExistence type="predicted"/>
<dbReference type="Proteomes" id="UP000823937">
    <property type="component" value="Unassembled WGS sequence"/>
</dbReference>
<comment type="caution">
    <text evidence="2">The sequence shown here is derived from an EMBL/GenBank/DDBJ whole genome shotgun (WGS) entry which is preliminary data.</text>
</comment>
<feature type="signal peptide" evidence="1">
    <location>
        <begin position="1"/>
        <end position="28"/>
    </location>
</feature>
<organism evidence="2 3">
    <name type="scientific">Candidatus Pseudogracilibacillus intestinigallinarum</name>
    <dbReference type="NCBI Taxonomy" id="2838742"/>
    <lineage>
        <taxon>Bacteria</taxon>
        <taxon>Bacillati</taxon>
        <taxon>Bacillota</taxon>
        <taxon>Bacilli</taxon>
        <taxon>Bacillales</taxon>
        <taxon>Bacillaceae</taxon>
        <taxon>Pseudogracilibacillus</taxon>
    </lineage>
</organism>
<gene>
    <name evidence="2" type="ORF">H9895_12355</name>
</gene>
<dbReference type="InterPro" id="IPR009343">
    <property type="entry name" value="DUF1002"/>
</dbReference>
<evidence type="ECO:0000313" key="3">
    <source>
        <dbReference type="Proteomes" id="UP000823937"/>
    </source>
</evidence>
<dbReference type="EMBL" id="DXHX01000174">
    <property type="protein sequence ID" value="HIV75860.1"/>
    <property type="molecule type" value="Genomic_DNA"/>
</dbReference>
<reference evidence="2" key="1">
    <citation type="journal article" date="2021" name="PeerJ">
        <title>Extensive microbial diversity within the chicken gut microbiome revealed by metagenomics and culture.</title>
        <authorList>
            <person name="Gilroy R."/>
            <person name="Ravi A."/>
            <person name="Getino M."/>
            <person name="Pursley I."/>
            <person name="Horton D.L."/>
            <person name="Alikhan N.F."/>
            <person name="Baker D."/>
            <person name="Gharbi K."/>
            <person name="Hall N."/>
            <person name="Watson M."/>
            <person name="Adriaenssens E.M."/>
            <person name="Foster-Nyarko E."/>
            <person name="Jarju S."/>
            <person name="Secka A."/>
            <person name="Antonio M."/>
            <person name="Oren A."/>
            <person name="Chaudhuri R.R."/>
            <person name="La Ragione R."/>
            <person name="Hildebrand F."/>
            <person name="Pallen M.J."/>
        </authorList>
    </citation>
    <scope>NUCLEOTIDE SEQUENCE</scope>
    <source>
        <strain evidence="2">CHK169-2315</strain>
    </source>
</reference>